<sequence length="133" mass="14276">MTPSSNRPAVPLLFWSPIERQLVQLARHLDKPVANLGPFGEPRLQQPHPGGEPLHQYGQIVPVALLHLALGNLSQCTSDAILPRELVRGAETGRTLTVNLVRPTEVVVPVRVGGGVGEVGAGRSKMLVLCMDL</sequence>
<dbReference type="EMBL" id="HBUE01141998">
    <property type="protein sequence ID" value="CAG6501188.1"/>
    <property type="molecule type" value="Transcribed_RNA"/>
</dbReference>
<name>A0A8D8CWZ9_CULPI</name>
<protein>
    <submittedName>
        <fullName evidence="1">(northern house mosquito) hypothetical protein</fullName>
    </submittedName>
</protein>
<proteinExistence type="predicted"/>
<accession>A0A8D8CWZ9</accession>
<dbReference type="AlphaFoldDB" id="A0A8D8CWZ9"/>
<evidence type="ECO:0000313" key="1">
    <source>
        <dbReference type="EMBL" id="CAG6501188.1"/>
    </source>
</evidence>
<organism evidence="1">
    <name type="scientific">Culex pipiens</name>
    <name type="common">House mosquito</name>
    <dbReference type="NCBI Taxonomy" id="7175"/>
    <lineage>
        <taxon>Eukaryota</taxon>
        <taxon>Metazoa</taxon>
        <taxon>Ecdysozoa</taxon>
        <taxon>Arthropoda</taxon>
        <taxon>Hexapoda</taxon>
        <taxon>Insecta</taxon>
        <taxon>Pterygota</taxon>
        <taxon>Neoptera</taxon>
        <taxon>Endopterygota</taxon>
        <taxon>Diptera</taxon>
        <taxon>Nematocera</taxon>
        <taxon>Culicoidea</taxon>
        <taxon>Culicidae</taxon>
        <taxon>Culicinae</taxon>
        <taxon>Culicini</taxon>
        <taxon>Culex</taxon>
        <taxon>Culex</taxon>
    </lineage>
</organism>
<reference evidence="1" key="1">
    <citation type="submission" date="2021-05" db="EMBL/GenBank/DDBJ databases">
        <authorList>
            <person name="Alioto T."/>
            <person name="Alioto T."/>
            <person name="Gomez Garrido J."/>
        </authorList>
    </citation>
    <scope>NUCLEOTIDE SEQUENCE</scope>
</reference>